<dbReference type="InterPro" id="IPR018712">
    <property type="entry name" value="Tle1-like_cat"/>
</dbReference>
<comment type="caution">
    <text evidence="3">The sequence shown here is derived from an EMBL/GenBank/DDBJ whole genome shotgun (WGS) entry which is preliminary data.</text>
</comment>
<dbReference type="PANTHER" id="PTHR33840:SF1">
    <property type="entry name" value="TLE1 PHOSPHOLIPASE DOMAIN-CONTAINING PROTEIN"/>
    <property type="match status" value="1"/>
</dbReference>
<dbReference type="OrthoDB" id="3057168at2759"/>
<dbReference type="InterPro" id="IPR029058">
    <property type="entry name" value="AB_hydrolase_fold"/>
</dbReference>
<feature type="region of interest" description="Disordered" evidence="1">
    <location>
        <begin position="1"/>
        <end position="53"/>
    </location>
</feature>
<feature type="compositionally biased region" description="Basic and acidic residues" evidence="1">
    <location>
        <begin position="36"/>
        <end position="53"/>
    </location>
</feature>
<evidence type="ECO:0000313" key="4">
    <source>
        <dbReference type="Proteomes" id="UP000807469"/>
    </source>
</evidence>
<dbReference type="PANTHER" id="PTHR33840">
    <property type="match status" value="1"/>
</dbReference>
<feature type="domain" description="T6SS Phospholipase effector Tle1-like catalytic" evidence="2">
    <location>
        <begin position="63"/>
        <end position="348"/>
    </location>
</feature>
<dbReference type="Pfam" id="PF09994">
    <property type="entry name" value="T6SS_Tle1-like_cat"/>
    <property type="match status" value="1"/>
</dbReference>
<evidence type="ECO:0000259" key="2">
    <source>
        <dbReference type="Pfam" id="PF09994"/>
    </source>
</evidence>
<accession>A0A9P6CVP9</accession>
<dbReference type="EMBL" id="MU155185">
    <property type="protein sequence ID" value="KAF9480982.1"/>
    <property type="molecule type" value="Genomic_DNA"/>
</dbReference>
<protein>
    <recommendedName>
        <fullName evidence="2">T6SS Phospholipase effector Tle1-like catalytic domain-containing protein</fullName>
    </recommendedName>
</protein>
<name>A0A9P6CVP9_9AGAR</name>
<dbReference type="AlphaFoldDB" id="A0A9P6CVP9"/>
<dbReference type="Proteomes" id="UP000807469">
    <property type="component" value="Unassembled WGS sequence"/>
</dbReference>
<feature type="compositionally biased region" description="Low complexity" evidence="1">
    <location>
        <begin position="22"/>
        <end position="33"/>
    </location>
</feature>
<evidence type="ECO:0000313" key="3">
    <source>
        <dbReference type="EMBL" id="KAF9480982.1"/>
    </source>
</evidence>
<keyword evidence="4" id="KW-1185">Reference proteome</keyword>
<dbReference type="SUPFAM" id="SSF53474">
    <property type="entry name" value="alpha/beta-Hydrolases"/>
    <property type="match status" value="1"/>
</dbReference>
<organism evidence="3 4">
    <name type="scientific">Pholiota conissans</name>
    <dbReference type="NCBI Taxonomy" id="109636"/>
    <lineage>
        <taxon>Eukaryota</taxon>
        <taxon>Fungi</taxon>
        <taxon>Dikarya</taxon>
        <taxon>Basidiomycota</taxon>
        <taxon>Agaricomycotina</taxon>
        <taxon>Agaricomycetes</taxon>
        <taxon>Agaricomycetidae</taxon>
        <taxon>Agaricales</taxon>
        <taxon>Agaricineae</taxon>
        <taxon>Strophariaceae</taxon>
        <taxon>Pholiota</taxon>
    </lineage>
</organism>
<proteinExistence type="predicted"/>
<reference evidence="3" key="1">
    <citation type="submission" date="2020-11" db="EMBL/GenBank/DDBJ databases">
        <authorList>
            <consortium name="DOE Joint Genome Institute"/>
            <person name="Ahrendt S."/>
            <person name="Riley R."/>
            <person name="Andreopoulos W."/>
            <person name="Labutti K."/>
            <person name="Pangilinan J."/>
            <person name="Ruiz-Duenas F.J."/>
            <person name="Barrasa J.M."/>
            <person name="Sanchez-Garcia M."/>
            <person name="Camarero S."/>
            <person name="Miyauchi S."/>
            <person name="Serrano A."/>
            <person name="Linde D."/>
            <person name="Babiker R."/>
            <person name="Drula E."/>
            <person name="Ayuso-Fernandez I."/>
            <person name="Pacheco R."/>
            <person name="Padilla G."/>
            <person name="Ferreira P."/>
            <person name="Barriuso J."/>
            <person name="Kellner H."/>
            <person name="Castanera R."/>
            <person name="Alfaro M."/>
            <person name="Ramirez L."/>
            <person name="Pisabarro A.G."/>
            <person name="Kuo A."/>
            <person name="Tritt A."/>
            <person name="Lipzen A."/>
            <person name="He G."/>
            <person name="Yan M."/>
            <person name="Ng V."/>
            <person name="Cullen D."/>
            <person name="Martin F."/>
            <person name="Rosso M.-N."/>
            <person name="Henrissat B."/>
            <person name="Hibbett D."/>
            <person name="Martinez A.T."/>
            <person name="Grigoriev I.V."/>
        </authorList>
    </citation>
    <scope>NUCLEOTIDE SEQUENCE</scope>
    <source>
        <strain evidence="3">CIRM-BRFM 674</strain>
    </source>
</reference>
<gene>
    <name evidence="3" type="ORF">BDN70DRAFT_876848</name>
</gene>
<sequence length="578" mass="63660">MTTTDVTTPPSPAKASLLLEESLPSRVSGSPSRSPRRIETAPELQPDKTLHDGAVEGQPRQFKRILVFCDGTWQDGISSQRSAYTNVLRLARSVKHEDTRHQKDGPPVTQVVFYQAGIGSDKNIYSEYVEGTTGCTLGDKVEDAYAFIAHNYCPGDEIYLFGFSRGAYTARMIAMFIGAIGVLSRSDMDHFSSIFLNFQKLGLCKKEDTEEKAQLKNFLAPWLDPASKGHKRASLNGKKVFTVKCLGVWDTVGSVGLPEELTMMTKPAYHLFGFPDRLLGEHIEAAYQALAINEMRADFSCSKFVQTDAGKAKGQVLKQTWFTGCHSDIGGGYKDHDLSDITLTWMAAHIDVNVALDIDYLRKLIRPVAPWGAQVPHDSATGVFKVAATLQRTLPVVNDPQTEESIHLSVLEQTDISPALVTLAGTIKAHPKLVSELMTLEELVRNTWPYDPNTKHARKYAEAKDRLTNAPSLEDRLEAGTPVEPTKRQSWFGSIVRSISSSSSISRHSRSLSVASTAATEVEEVHTAATVVKDEKVHMSKVGSMATIKAETTTTATATTNGRFWRMARRGRRIEAQS</sequence>
<evidence type="ECO:0000256" key="1">
    <source>
        <dbReference type="SAM" id="MobiDB-lite"/>
    </source>
</evidence>